<comment type="subcellular location">
    <subcellularLocation>
        <location evidence="1">Cell membrane</location>
        <topology evidence="1">Multi-pass membrane protein</topology>
    </subcellularLocation>
</comment>
<evidence type="ECO:0000256" key="4">
    <source>
        <dbReference type="ARBA" id="ARBA00022989"/>
    </source>
</evidence>
<keyword evidence="3 6" id="KW-0812">Transmembrane</keyword>
<feature type="transmembrane region" description="Helical" evidence="6">
    <location>
        <begin position="29"/>
        <end position="49"/>
    </location>
</feature>
<sequence length="216" mass="23747">MERIIALLAAFILVCSLLLLATERRHLHVRLYAVQSLFLAGVAFSVAFFHCERHIFIATGLILILKVIGIPFLLGRIIQRLVPQQPIKPTINVPSSLLIAAGLVLAADYLTRSILATGHEFELARNVLTVSLSVVLLGLLTMVTRKKALSQVLGFLTMENGIFLAGIAITAGMPMIVELGVFFDVLVAVVIMGVFLYRISETFDTINVEELTRLKH</sequence>
<dbReference type="PANTHER" id="PTHR38601:SF1">
    <property type="entry name" value="HYDROGENASE-4 COMPONENT E"/>
    <property type="match status" value="1"/>
</dbReference>
<gene>
    <name evidence="7" type="ORF">A2Z21_03815</name>
</gene>
<feature type="transmembrane region" description="Helical" evidence="6">
    <location>
        <begin position="123"/>
        <end position="140"/>
    </location>
</feature>
<dbReference type="STRING" id="1817864.A2Z21_03815"/>
<dbReference type="InterPro" id="IPR038730">
    <property type="entry name" value="HyfE-like"/>
</dbReference>
<evidence type="ECO:0008006" key="9">
    <source>
        <dbReference type="Google" id="ProtNLM"/>
    </source>
</evidence>
<dbReference type="InterPro" id="IPR039428">
    <property type="entry name" value="NUOK/Mnh_C1-like"/>
</dbReference>
<dbReference type="EMBL" id="MFGX01000048">
    <property type="protein sequence ID" value="OGF55786.1"/>
    <property type="molecule type" value="Genomic_DNA"/>
</dbReference>
<evidence type="ECO:0000256" key="2">
    <source>
        <dbReference type="ARBA" id="ARBA00022475"/>
    </source>
</evidence>
<dbReference type="Pfam" id="PF00420">
    <property type="entry name" value="Oxidored_q2"/>
    <property type="match status" value="1"/>
</dbReference>
<dbReference type="Gene3D" id="1.10.287.3510">
    <property type="match status" value="1"/>
</dbReference>
<evidence type="ECO:0000313" key="7">
    <source>
        <dbReference type="EMBL" id="OGF55786.1"/>
    </source>
</evidence>
<dbReference type="PANTHER" id="PTHR38601">
    <property type="entry name" value="HYDROGENASE-4 COMPONENT E"/>
    <property type="match status" value="1"/>
</dbReference>
<comment type="caution">
    <text evidence="7">The sequence shown here is derived from an EMBL/GenBank/DDBJ whole genome shotgun (WGS) entry which is preliminary data.</text>
</comment>
<proteinExistence type="predicted"/>
<keyword evidence="5 6" id="KW-0472">Membrane</keyword>
<dbReference type="AlphaFoldDB" id="A0A1F5UXA2"/>
<accession>A0A1F5UXA2</accession>
<keyword evidence="4 6" id="KW-1133">Transmembrane helix</keyword>
<evidence type="ECO:0000256" key="1">
    <source>
        <dbReference type="ARBA" id="ARBA00004651"/>
    </source>
</evidence>
<protein>
    <recommendedName>
        <fullName evidence="9">Hydrogenase</fullName>
    </recommendedName>
</protein>
<keyword evidence="2" id="KW-1003">Cell membrane</keyword>
<evidence type="ECO:0000256" key="5">
    <source>
        <dbReference type="ARBA" id="ARBA00023136"/>
    </source>
</evidence>
<feature type="transmembrane region" description="Helical" evidence="6">
    <location>
        <begin position="152"/>
        <end position="173"/>
    </location>
</feature>
<name>A0A1F5UXA2_FRAXR</name>
<organism evidence="7 8">
    <name type="scientific">Fraserbacteria sp. (strain RBG_16_55_9)</name>
    <dbReference type="NCBI Taxonomy" id="1817864"/>
    <lineage>
        <taxon>Bacteria</taxon>
        <taxon>Candidatus Fraseribacteriota</taxon>
    </lineage>
</organism>
<feature type="transmembrane region" description="Helical" evidence="6">
    <location>
        <begin position="179"/>
        <end position="197"/>
    </location>
</feature>
<feature type="transmembrane region" description="Helical" evidence="6">
    <location>
        <begin position="55"/>
        <end position="78"/>
    </location>
</feature>
<dbReference type="GO" id="GO:0005886">
    <property type="term" value="C:plasma membrane"/>
    <property type="evidence" value="ECO:0007669"/>
    <property type="project" value="UniProtKB-SubCell"/>
</dbReference>
<evidence type="ECO:0000313" key="8">
    <source>
        <dbReference type="Proteomes" id="UP000179157"/>
    </source>
</evidence>
<reference evidence="7 8" key="1">
    <citation type="journal article" date="2016" name="Nat. Commun.">
        <title>Thousands of microbial genomes shed light on interconnected biogeochemical processes in an aquifer system.</title>
        <authorList>
            <person name="Anantharaman K."/>
            <person name="Brown C.T."/>
            <person name="Hug L.A."/>
            <person name="Sharon I."/>
            <person name="Castelle C.J."/>
            <person name="Probst A.J."/>
            <person name="Thomas B.C."/>
            <person name="Singh A."/>
            <person name="Wilkins M.J."/>
            <person name="Karaoz U."/>
            <person name="Brodie E.L."/>
            <person name="Williams K.H."/>
            <person name="Hubbard S.S."/>
            <person name="Banfield J.F."/>
        </authorList>
    </citation>
    <scope>NUCLEOTIDE SEQUENCE [LARGE SCALE GENOMIC DNA]</scope>
    <source>
        <strain evidence="8">RBG_16_55_9</strain>
    </source>
</reference>
<feature type="transmembrane region" description="Helical" evidence="6">
    <location>
        <begin position="6"/>
        <end position="22"/>
    </location>
</feature>
<evidence type="ECO:0000256" key="6">
    <source>
        <dbReference type="SAM" id="Phobius"/>
    </source>
</evidence>
<feature type="transmembrane region" description="Helical" evidence="6">
    <location>
        <begin position="90"/>
        <end position="111"/>
    </location>
</feature>
<evidence type="ECO:0000256" key="3">
    <source>
        <dbReference type="ARBA" id="ARBA00022692"/>
    </source>
</evidence>
<dbReference type="Proteomes" id="UP000179157">
    <property type="component" value="Unassembled WGS sequence"/>
</dbReference>